<protein>
    <submittedName>
        <fullName evidence="3">DUF4395 domain-containing protein</fullName>
    </submittedName>
</protein>
<feature type="domain" description="DUF4395" evidence="2">
    <location>
        <begin position="66"/>
        <end position="187"/>
    </location>
</feature>
<keyword evidence="1" id="KW-0812">Transmembrane</keyword>
<accession>A0A4V3IVF8</accession>
<keyword evidence="1" id="KW-1133">Transmembrane helix</keyword>
<evidence type="ECO:0000256" key="1">
    <source>
        <dbReference type="SAM" id="Phobius"/>
    </source>
</evidence>
<dbReference type="InterPro" id="IPR025508">
    <property type="entry name" value="DUF4395"/>
</dbReference>
<feature type="transmembrane region" description="Helical" evidence="1">
    <location>
        <begin position="159"/>
        <end position="184"/>
    </location>
</feature>
<proteinExistence type="predicted"/>
<evidence type="ECO:0000259" key="2">
    <source>
        <dbReference type="Pfam" id="PF14340"/>
    </source>
</evidence>
<feature type="transmembrane region" description="Helical" evidence="1">
    <location>
        <begin position="68"/>
        <end position="87"/>
    </location>
</feature>
<dbReference type="Proteomes" id="UP000298313">
    <property type="component" value="Unassembled WGS sequence"/>
</dbReference>
<reference evidence="3 4" key="1">
    <citation type="submission" date="2019-03" db="EMBL/GenBank/DDBJ databases">
        <title>Genomics of glacier-inhabiting Cryobacterium strains.</title>
        <authorList>
            <person name="Liu Q."/>
            <person name="Xin Y.-H."/>
        </authorList>
    </citation>
    <scope>NUCLEOTIDE SEQUENCE [LARGE SCALE GENOMIC DNA]</scope>
    <source>
        <strain evidence="3 4">Hh4</strain>
    </source>
</reference>
<evidence type="ECO:0000313" key="4">
    <source>
        <dbReference type="Proteomes" id="UP000298313"/>
    </source>
</evidence>
<feature type="transmembrane region" description="Helical" evidence="1">
    <location>
        <begin position="134"/>
        <end position="153"/>
    </location>
</feature>
<dbReference type="EMBL" id="SOHH01000066">
    <property type="protein sequence ID" value="TFD76981.1"/>
    <property type="molecule type" value="Genomic_DNA"/>
</dbReference>
<keyword evidence="4" id="KW-1185">Reference proteome</keyword>
<dbReference type="AlphaFoldDB" id="A0A4V3IVF8"/>
<dbReference type="Pfam" id="PF14340">
    <property type="entry name" value="DUF4395"/>
    <property type="match status" value="1"/>
</dbReference>
<comment type="caution">
    <text evidence="3">The sequence shown here is derived from an EMBL/GenBank/DDBJ whole genome shotgun (WGS) entry which is preliminary data.</text>
</comment>
<evidence type="ECO:0000313" key="3">
    <source>
        <dbReference type="EMBL" id="TFD76981.1"/>
    </source>
</evidence>
<keyword evidence="1" id="KW-0472">Membrane</keyword>
<organism evidence="3 4">
    <name type="scientific">Cryobacterium fucosi</name>
    <dbReference type="NCBI Taxonomy" id="1259157"/>
    <lineage>
        <taxon>Bacteria</taxon>
        <taxon>Bacillati</taxon>
        <taxon>Actinomycetota</taxon>
        <taxon>Actinomycetes</taxon>
        <taxon>Micrococcales</taxon>
        <taxon>Microbacteriaceae</taxon>
        <taxon>Cryobacterium</taxon>
    </lineage>
</organism>
<name>A0A4V3IVF8_9MICO</name>
<dbReference type="OrthoDB" id="1494512at2"/>
<gene>
    <name evidence="3" type="ORF">E3T48_09540</name>
</gene>
<sequence>MGFDILETLQTFKKTRIAPVCKMGLPMASIKELKMAALRELTKTNLDKQGFGGLDDDAKSCYAWPLRFTPAVGTVLIVLGLILQSPIFLGLGAIVPLTGALFPRGMILDLVYNLGVRHLFRAPALPPTPSPRRFSYLLSTVLLAGAALSFYFGLSALGIVLGGMVALGGTILTTTHWCLGSWVYRLFFPHAAAR</sequence>